<feature type="transmembrane region" description="Helical" evidence="1">
    <location>
        <begin position="237"/>
        <end position="256"/>
    </location>
</feature>
<dbReference type="EMBL" id="CP108084">
    <property type="protein sequence ID" value="WUP51506.1"/>
    <property type="molecule type" value="Genomic_DNA"/>
</dbReference>
<sequence>MTTGGGTGLVRRPDASNRATLLELLFDVVFVAALALISMTIAQRDSWGALGQSLLMLMAIWWIWSVTSVTTDFYDPEQRPIQAVLMVTMLGAVGAAAALPRAAGGHALVFAVAYVAPHLVRGAILVSTLHRHRHNAQERAARFMFWFVVSGIFWIVGALPPGQPHWPLWVAAAAIDYVSAGARYPTPWLGRVPIDQYERATEHLGERYQQFVILALGDIILVPTLKIGTSDFAAPRLAAFVTAFVTMLLLWQIYVYRSGQILQITSRRALGQAARVAPYTHAVMLAGVVCIAGGFDRIVAEPTGETSVRSLALMFGGPTLFILGRAAFTYRVSGVVPWRRLVWLLVFPAVAPWAGGWPSMLVAVTCALVLGGVVAFDVLGTRLRLPFLRPGRVG</sequence>
<gene>
    <name evidence="2" type="ORF">OG994_08385</name>
</gene>
<protein>
    <submittedName>
        <fullName evidence="2">Low temperature requirement protein A</fullName>
    </submittedName>
</protein>
<feature type="transmembrane region" description="Helical" evidence="1">
    <location>
        <begin position="81"/>
        <end position="99"/>
    </location>
</feature>
<keyword evidence="1" id="KW-0472">Membrane</keyword>
<feature type="transmembrane region" description="Helical" evidence="1">
    <location>
        <begin position="105"/>
        <end position="129"/>
    </location>
</feature>
<proteinExistence type="predicted"/>
<dbReference type="Pfam" id="PF06772">
    <property type="entry name" value="LtrA"/>
    <property type="match status" value="1"/>
</dbReference>
<keyword evidence="1" id="KW-1133">Transmembrane helix</keyword>
<feature type="transmembrane region" description="Helical" evidence="1">
    <location>
        <begin position="276"/>
        <end position="295"/>
    </location>
</feature>
<reference evidence="2" key="1">
    <citation type="submission" date="2022-10" db="EMBL/GenBank/DDBJ databases">
        <title>The complete genomes of actinobacterial strains from the NBC collection.</title>
        <authorList>
            <person name="Joergensen T.S."/>
            <person name="Alvarez Arevalo M."/>
            <person name="Sterndorff E.B."/>
            <person name="Faurdal D."/>
            <person name="Vuksanovic O."/>
            <person name="Mourched A.-S."/>
            <person name="Charusanti P."/>
            <person name="Shaw S."/>
            <person name="Blin K."/>
            <person name="Weber T."/>
        </authorList>
    </citation>
    <scope>NUCLEOTIDE SEQUENCE</scope>
    <source>
        <strain evidence="2">NBC_00256</strain>
    </source>
</reference>
<organism evidence="2 3">
    <name type="scientific">Micromonospora globbae</name>
    <dbReference type="NCBI Taxonomy" id="1894969"/>
    <lineage>
        <taxon>Bacteria</taxon>
        <taxon>Bacillati</taxon>
        <taxon>Actinomycetota</taxon>
        <taxon>Actinomycetes</taxon>
        <taxon>Micromonosporales</taxon>
        <taxon>Micromonosporaceae</taxon>
        <taxon>Micromonospora</taxon>
    </lineage>
</organism>
<feature type="transmembrane region" description="Helical" evidence="1">
    <location>
        <begin position="141"/>
        <end position="160"/>
    </location>
</feature>
<keyword evidence="3" id="KW-1185">Reference proteome</keyword>
<feature type="transmembrane region" description="Helical" evidence="1">
    <location>
        <begin position="361"/>
        <end position="379"/>
    </location>
</feature>
<dbReference type="Proteomes" id="UP001432190">
    <property type="component" value="Chromosome"/>
</dbReference>
<name>A0ABZ1SAK4_9ACTN</name>
<evidence type="ECO:0000256" key="1">
    <source>
        <dbReference type="SAM" id="Phobius"/>
    </source>
</evidence>
<accession>A0ABZ1SAK4</accession>
<dbReference type="PANTHER" id="PTHR36840">
    <property type="entry name" value="BLL5714 PROTEIN"/>
    <property type="match status" value="1"/>
</dbReference>
<feature type="transmembrane region" description="Helical" evidence="1">
    <location>
        <begin position="21"/>
        <end position="42"/>
    </location>
</feature>
<keyword evidence="1" id="KW-0812">Transmembrane</keyword>
<evidence type="ECO:0000313" key="2">
    <source>
        <dbReference type="EMBL" id="WUP51506.1"/>
    </source>
</evidence>
<feature type="transmembrane region" description="Helical" evidence="1">
    <location>
        <begin position="307"/>
        <end position="328"/>
    </location>
</feature>
<feature type="transmembrane region" description="Helical" evidence="1">
    <location>
        <begin position="54"/>
        <end position="74"/>
    </location>
</feature>
<dbReference type="InterPro" id="IPR010640">
    <property type="entry name" value="Low_temperature_requirement_A"/>
</dbReference>
<evidence type="ECO:0000313" key="3">
    <source>
        <dbReference type="Proteomes" id="UP001432190"/>
    </source>
</evidence>
<dbReference type="RefSeq" id="WP_328852738.1">
    <property type="nucleotide sequence ID" value="NZ_CP108084.1"/>
</dbReference>
<feature type="transmembrane region" description="Helical" evidence="1">
    <location>
        <begin position="340"/>
        <end position="355"/>
    </location>
</feature>
<dbReference type="PANTHER" id="PTHR36840:SF1">
    <property type="entry name" value="BLL5714 PROTEIN"/>
    <property type="match status" value="1"/>
</dbReference>